<keyword evidence="2" id="KW-0812">Transmembrane</keyword>
<proteinExistence type="predicted"/>
<dbReference type="PANTHER" id="PTHR44873:SF1">
    <property type="entry name" value="DNAJ HOMOLOG SUBFAMILY C MEMBER 30, MITOCHONDRIAL"/>
    <property type="match status" value="1"/>
</dbReference>
<dbReference type="CTD" id="100333185"/>
<dbReference type="PROSITE" id="PS50076">
    <property type="entry name" value="DNAJ_2"/>
    <property type="match status" value="1"/>
</dbReference>
<accession>A0A6P6KWT9</accession>
<dbReference type="SMART" id="SM00271">
    <property type="entry name" value="DnaJ"/>
    <property type="match status" value="1"/>
</dbReference>
<evidence type="ECO:0000259" key="3">
    <source>
        <dbReference type="PROSITE" id="PS50076"/>
    </source>
</evidence>
<evidence type="ECO:0000256" key="1">
    <source>
        <dbReference type="SAM" id="MobiDB-lite"/>
    </source>
</evidence>
<dbReference type="SUPFAM" id="SSF46565">
    <property type="entry name" value="Chaperone J-domain"/>
    <property type="match status" value="1"/>
</dbReference>
<dbReference type="Pfam" id="PF00226">
    <property type="entry name" value="DnaJ"/>
    <property type="match status" value="1"/>
</dbReference>
<evidence type="ECO:0000256" key="2">
    <source>
        <dbReference type="SAM" id="Phobius"/>
    </source>
</evidence>
<dbReference type="InterPro" id="IPR018253">
    <property type="entry name" value="DnaJ_domain_CS"/>
</dbReference>
<dbReference type="PROSITE" id="PS00636">
    <property type="entry name" value="DNAJ_1"/>
    <property type="match status" value="1"/>
</dbReference>
<dbReference type="OrthoDB" id="376357at2759"/>
<feature type="region of interest" description="Disordered" evidence="1">
    <location>
        <begin position="266"/>
        <end position="293"/>
    </location>
</feature>
<dbReference type="Gene3D" id="1.10.287.110">
    <property type="entry name" value="DnaJ domain"/>
    <property type="match status" value="1"/>
</dbReference>
<dbReference type="InterPro" id="IPR036869">
    <property type="entry name" value="J_dom_sf"/>
</dbReference>
<sequence>MKLSLVDPCAMAEVRLCFGRVAYKLLKPRNLPLLDKDFKPVPTATYVADLIKSPQLCETRNDLVQSAETPAALESPKGTVNTLFTCSGDAYSLKKPLNLNSGNVSTWTDCHGSKSKASAFHLSSWRSSCLRTYGKLPLLSSQTGTHFKRQLREAIYKKPLYAPPNVYVGQFMSLTRAYSGTQDKGSPLYKSKSAYYDILEVSPTATHVQIKTAYYKQSFIYHPDKNAGSEEAAFRFSQISEAYSILGNKALRRKYDRGILSQADLLGTSKPAGRERESPASGQQSRARHSPSVGVTQQNIFDFDTFIRSHYGEQLKREQEIRQRREELIRKKEEQVEDMELGRMKEIAVGMMLVMAVMILFSLKSSK</sequence>
<dbReference type="AlphaFoldDB" id="A0A6P6KWT9"/>
<dbReference type="KEGG" id="caua:113054415"/>
<protein>
    <submittedName>
        <fullName evidence="5">Uncharacterized protein dnajc30a</fullName>
    </submittedName>
</protein>
<dbReference type="CDD" id="cd06257">
    <property type="entry name" value="DnaJ"/>
    <property type="match status" value="1"/>
</dbReference>
<name>A0A6P6KWT9_CARAU</name>
<dbReference type="PRINTS" id="PR00625">
    <property type="entry name" value="JDOMAIN"/>
</dbReference>
<dbReference type="PANTHER" id="PTHR44873">
    <property type="entry name" value="DNAJ HOMOLOG SUBFAMILY C MEMBER 30, MITOCHONDRIAL"/>
    <property type="match status" value="1"/>
</dbReference>
<dbReference type="CDD" id="cd22249">
    <property type="entry name" value="UDM1_RNF168_RNF169-like"/>
    <property type="match status" value="1"/>
</dbReference>
<dbReference type="Proteomes" id="UP000515129">
    <property type="component" value="Chromosome 35"/>
</dbReference>
<reference evidence="5" key="1">
    <citation type="submission" date="2025-08" db="UniProtKB">
        <authorList>
            <consortium name="RefSeq"/>
        </authorList>
    </citation>
    <scope>IDENTIFICATION</scope>
    <source>
        <strain evidence="5">Wakin</strain>
        <tissue evidence="5">Muscle</tissue>
    </source>
</reference>
<evidence type="ECO:0000313" key="4">
    <source>
        <dbReference type="Proteomes" id="UP000515129"/>
    </source>
</evidence>
<dbReference type="RefSeq" id="XP_026075737.1">
    <property type="nucleotide sequence ID" value="XM_026219952.1"/>
</dbReference>
<feature type="domain" description="J" evidence="3">
    <location>
        <begin position="194"/>
        <end position="259"/>
    </location>
</feature>
<dbReference type="InterPro" id="IPR001623">
    <property type="entry name" value="DnaJ_domain"/>
</dbReference>
<keyword evidence="4" id="KW-1185">Reference proteome</keyword>
<keyword evidence="2" id="KW-1133">Transmembrane helix</keyword>
<evidence type="ECO:0000313" key="5">
    <source>
        <dbReference type="RefSeq" id="XP_026075737.1"/>
    </source>
</evidence>
<feature type="transmembrane region" description="Helical" evidence="2">
    <location>
        <begin position="347"/>
        <end position="363"/>
    </location>
</feature>
<gene>
    <name evidence="5" type="primary">dnajc30a</name>
</gene>
<dbReference type="InterPro" id="IPR053025">
    <property type="entry name" value="Mito_ATP_Synthase-Asso"/>
</dbReference>
<organism evidence="4 5">
    <name type="scientific">Carassius auratus</name>
    <name type="common">Goldfish</name>
    <dbReference type="NCBI Taxonomy" id="7957"/>
    <lineage>
        <taxon>Eukaryota</taxon>
        <taxon>Metazoa</taxon>
        <taxon>Chordata</taxon>
        <taxon>Craniata</taxon>
        <taxon>Vertebrata</taxon>
        <taxon>Euteleostomi</taxon>
        <taxon>Actinopterygii</taxon>
        <taxon>Neopterygii</taxon>
        <taxon>Teleostei</taxon>
        <taxon>Ostariophysi</taxon>
        <taxon>Cypriniformes</taxon>
        <taxon>Cyprinidae</taxon>
        <taxon>Cyprininae</taxon>
        <taxon>Carassius</taxon>
    </lineage>
</organism>
<keyword evidence="2" id="KW-0472">Membrane</keyword>